<evidence type="ECO:0000256" key="3">
    <source>
        <dbReference type="ARBA" id="ARBA00022679"/>
    </source>
</evidence>
<evidence type="ECO:0000256" key="8">
    <source>
        <dbReference type="ARBA" id="ARBA00048968"/>
    </source>
</evidence>
<evidence type="ECO:0000256" key="1">
    <source>
        <dbReference type="ARBA" id="ARBA00000553"/>
    </source>
</evidence>
<comment type="catalytic activity">
    <reaction evidence="9">
        <text>S-methyl-5'-thioadenosine + phosphate = 5-(methylsulfanyl)-alpha-D-ribose 1-phosphate + adenine</text>
        <dbReference type="Rhea" id="RHEA:11852"/>
        <dbReference type="ChEBI" id="CHEBI:16708"/>
        <dbReference type="ChEBI" id="CHEBI:17509"/>
        <dbReference type="ChEBI" id="CHEBI:43474"/>
        <dbReference type="ChEBI" id="CHEBI:58533"/>
        <dbReference type="EC" id="2.4.2.28"/>
    </reaction>
    <physiologicalReaction direction="left-to-right" evidence="9">
        <dbReference type="Rhea" id="RHEA:11853"/>
    </physiologicalReaction>
</comment>
<accession>A0A0F3IU87</accession>
<dbReference type="PANTHER" id="PTHR30616">
    <property type="entry name" value="UNCHARACTERIZED PROTEIN YFIH"/>
    <property type="match status" value="1"/>
</dbReference>
<dbReference type="InterPro" id="IPR003730">
    <property type="entry name" value="Cu_polyphenol_OxRdtase"/>
</dbReference>
<comment type="catalytic activity">
    <reaction evidence="8">
        <text>adenosine + phosphate = alpha-D-ribose 1-phosphate + adenine</text>
        <dbReference type="Rhea" id="RHEA:27642"/>
        <dbReference type="ChEBI" id="CHEBI:16335"/>
        <dbReference type="ChEBI" id="CHEBI:16708"/>
        <dbReference type="ChEBI" id="CHEBI:43474"/>
        <dbReference type="ChEBI" id="CHEBI:57720"/>
        <dbReference type="EC" id="2.4.2.1"/>
    </reaction>
    <physiologicalReaction direction="left-to-right" evidence="8">
        <dbReference type="Rhea" id="RHEA:27643"/>
    </physiologicalReaction>
</comment>
<evidence type="ECO:0000256" key="6">
    <source>
        <dbReference type="ARBA" id="ARBA00022833"/>
    </source>
</evidence>
<evidence type="ECO:0000256" key="5">
    <source>
        <dbReference type="ARBA" id="ARBA00022801"/>
    </source>
</evidence>
<comment type="catalytic activity">
    <reaction evidence="1">
        <text>inosine + phosphate = alpha-D-ribose 1-phosphate + hypoxanthine</text>
        <dbReference type="Rhea" id="RHEA:27646"/>
        <dbReference type="ChEBI" id="CHEBI:17368"/>
        <dbReference type="ChEBI" id="CHEBI:17596"/>
        <dbReference type="ChEBI" id="CHEBI:43474"/>
        <dbReference type="ChEBI" id="CHEBI:57720"/>
        <dbReference type="EC" id="2.4.2.1"/>
    </reaction>
    <physiologicalReaction direction="left-to-right" evidence="1">
        <dbReference type="Rhea" id="RHEA:27647"/>
    </physiologicalReaction>
</comment>
<dbReference type="Proteomes" id="UP000033774">
    <property type="component" value="Unassembled WGS sequence"/>
</dbReference>
<evidence type="ECO:0000313" key="12">
    <source>
        <dbReference type="Proteomes" id="UP000033774"/>
    </source>
</evidence>
<dbReference type="OrthoDB" id="4279at2"/>
<dbReference type="InterPro" id="IPR038371">
    <property type="entry name" value="Cu_polyphenol_OxRdtase_sf"/>
</dbReference>
<evidence type="ECO:0000256" key="2">
    <source>
        <dbReference type="ARBA" id="ARBA00007353"/>
    </source>
</evidence>
<dbReference type="Pfam" id="PF02578">
    <property type="entry name" value="Cu-oxidase_4"/>
    <property type="match status" value="1"/>
</dbReference>
<dbReference type="InterPro" id="IPR011324">
    <property type="entry name" value="Cytotoxic_necrot_fac-like_cat"/>
</dbReference>
<evidence type="ECO:0000256" key="7">
    <source>
        <dbReference type="ARBA" id="ARBA00047989"/>
    </source>
</evidence>
<keyword evidence="5" id="KW-0378">Hydrolase</keyword>
<evidence type="ECO:0000256" key="10">
    <source>
        <dbReference type="RuleBase" id="RU361274"/>
    </source>
</evidence>
<organism evidence="11 12">
    <name type="scientific">Elstera litoralis</name>
    <dbReference type="NCBI Taxonomy" id="552518"/>
    <lineage>
        <taxon>Bacteria</taxon>
        <taxon>Pseudomonadati</taxon>
        <taxon>Pseudomonadota</taxon>
        <taxon>Alphaproteobacteria</taxon>
        <taxon>Rhodospirillales</taxon>
        <taxon>Rhodospirillaceae</taxon>
        <taxon>Elstera</taxon>
    </lineage>
</organism>
<dbReference type="GO" id="GO:0016787">
    <property type="term" value="F:hydrolase activity"/>
    <property type="evidence" value="ECO:0007669"/>
    <property type="project" value="UniProtKB-KW"/>
</dbReference>
<name>A0A0F3IU87_9PROT</name>
<dbReference type="PANTHER" id="PTHR30616:SF2">
    <property type="entry name" value="PURINE NUCLEOSIDE PHOSPHORYLASE LACC1"/>
    <property type="match status" value="1"/>
</dbReference>
<dbReference type="Gene3D" id="3.60.140.10">
    <property type="entry name" value="CNF1/YfiH-like putative cysteine hydrolases"/>
    <property type="match status" value="1"/>
</dbReference>
<dbReference type="NCBIfam" id="TIGR00726">
    <property type="entry name" value="peptidoglycan editing factor PgeF"/>
    <property type="match status" value="1"/>
</dbReference>
<evidence type="ECO:0000256" key="9">
    <source>
        <dbReference type="ARBA" id="ARBA00049893"/>
    </source>
</evidence>
<dbReference type="SUPFAM" id="SSF64438">
    <property type="entry name" value="CNF1/YfiH-like putative cysteine hydrolases"/>
    <property type="match status" value="1"/>
</dbReference>
<evidence type="ECO:0000256" key="4">
    <source>
        <dbReference type="ARBA" id="ARBA00022723"/>
    </source>
</evidence>
<dbReference type="EMBL" id="LAJY01000123">
    <property type="protein sequence ID" value="KJV10271.1"/>
    <property type="molecule type" value="Genomic_DNA"/>
</dbReference>
<keyword evidence="6" id="KW-0862">Zinc</keyword>
<dbReference type="AlphaFoldDB" id="A0A0F3IU87"/>
<sequence length="262" mass="27506">MRLDPLTSEFLDLPGVRHGFFTRAGGVSQGIYASLNAGFGSQDDPAAVAENRDRVAKFLGAASGTQLVTGHQVHSKAVEIVTAPWAHGAAPQVDGLVTKQRGLVLGVLSADCAPILFADSEAGVIGACHAGWRGALGGVAQATVEAMVTQGAKRARIHAVIGPCIGPESYEVSDEFVATFMDADPDNMDFFEPGTREGHAMFDLGGYLLHRLEKLRLGAAELLGEDTLADADRFFSYRRETLANGGAPADYGRLISAIALAP</sequence>
<reference evidence="11 12" key="1">
    <citation type="submission" date="2015-03" db="EMBL/GenBank/DDBJ databases">
        <title>Draft genome sequence of Elstera litoralis.</title>
        <authorList>
            <person name="Rahalkar M.C."/>
            <person name="Dhakephalkar P.K."/>
            <person name="Pore S.D."/>
            <person name="Arora P."/>
            <person name="Kapse N.G."/>
            <person name="Pandit P.S."/>
        </authorList>
    </citation>
    <scope>NUCLEOTIDE SEQUENCE [LARGE SCALE GENOMIC DNA]</scope>
    <source>
        <strain evidence="11 12">Dia-1</strain>
    </source>
</reference>
<evidence type="ECO:0000313" key="11">
    <source>
        <dbReference type="EMBL" id="KJV10271.1"/>
    </source>
</evidence>
<dbReference type="PATRIC" id="fig|552518.3.peg.290"/>
<comment type="caution">
    <text evidence="11">The sequence shown here is derived from an EMBL/GenBank/DDBJ whole genome shotgun (WGS) entry which is preliminary data.</text>
</comment>
<protein>
    <recommendedName>
        <fullName evidence="10">Purine nucleoside phosphorylase</fullName>
    </recommendedName>
</protein>
<keyword evidence="12" id="KW-1185">Reference proteome</keyword>
<dbReference type="GO" id="GO:0017061">
    <property type="term" value="F:S-methyl-5-thioadenosine phosphorylase activity"/>
    <property type="evidence" value="ECO:0007669"/>
    <property type="project" value="UniProtKB-EC"/>
</dbReference>
<proteinExistence type="inferred from homology"/>
<gene>
    <name evidence="11" type="ORF">VZ95_06070</name>
</gene>
<comment type="similarity">
    <text evidence="2 10">Belongs to the purine nucleoside phosphorylase YfiH/LACC1 family.</text>
</comment>
<keyword evidence="4" id="KW-0479">Metal-binding</keyword>
<dbReference type="CDD" id="cd16833">
    <property type="entry name" value="YfiH"/>
    <property type="match status" value="1"/>
</dbReference>
<dbReference type="RefSeq" id="WP_045775064.1">
    <property type="nucleotide sequence ID" value="NZ_LAJY01000123.1"/>
</dbReference>
<comment type="catalytic activity">
    <reaction evidence="7">
        <text>adenosine + H2O + H(+) = inosine + NH4(+)</text>
        <dbReference type="Rhea" id="RHEA:24408"/>
        <dbReference type="ChEBI" id="CHEBI:15377"/>
        <dbReference type="ChEBI" id="CHEBI:15378"/>
        <dbReference type="ChEBI" id="CHEBI:16335"/>
        <dbReference type="ChEBI" id="CHEBI:17596"/>
        <dbReference type="ChEBI" id="CHEBI:28938"/>
        <dbReference type="EC" id="3.5.4.4"/>
    </reaction>
    <physiologicalReaction direction="left-to-right" evidence="7">
        <dbReference type="Rhea" id="RHEA:24409"/>
    </physiologicalReaction>
</comment>
<keyword evidence="3" id="KW-0808">Transferase</keyword>
<dbReference type="GO" id="GO:0005507">
    <property type="term" value="F:copper ion binding"/>
    <property type="evidence" value="ECO:0007669"/>
    <property type="project" value="TreeGrafter"/>
</dbReference>